<dbReference type="PANTHER" id="PTHR43792:SF8">
    <property type="entry name" value="[RIBOSOMAL PROTEIN US5]-ALANINE N-ACETYLTRANSFERASE"/>
    <property type="match status" value="1"/>
</dbReference>
<organism evidence="5 6">
    <name type="scientific">Natronorubrum halalkaliphilum</name>
    <dbReference type="NCBI Taxonomy" id="2691917"/>
    <lineage>
        <taxon>Archaea</taxon>
        <taxon>Methanobacteriati</taxon>
        <taxon>Methanobacteriota</taxon>
        <taxon>Stenosarchaea group</taxon>
        <taxon>Halobacteria</taxon>
        <taxon>Halobacteriales</taxon>
        <taxon>Natrialbaceae</taxon>
        <taxon>Natronorubrum</taxon>
    </lineage>
</organism>
<keyword evidence="1 5" id="KW-0808">Transferase</keyword>
<dbReference type="OrthoDB" id="120213at2157"/>
<comment type="similarity">
    <text evidence="3">Belongs to the acetyltransferase family. RimJ subfamily.</text>
</comment>
<dbReference type="PANTHER" id="PTHR43792">
    <property type="entry name" value="GNAT FAMILY, PUTATIVE (AFU_ORTHOLOGUE AFUA_3G00765)-RELATED-RELATED"/>
    <property type="match status" value="1"/>
</dbReference>
<keyword evidence="6" id="KW-1185">Reference proteome</keyword>
<accession>A0A6B0VLR5</accession>
<comment type="caution">
    <text evidence="5">The sequence shown here is derived from an EMBL/GenBank/DDBJ whole genome shotgun (WGS) entry which is preliminary data.</text>
</comment>
<evidence type="ECO:0000313" key="6">
    <source>
        <dbReference type="Proteomes" id="UP000434101"/>
    </source>
</evidence>
<evidence type="ECO:0000259" key="4">
    <source>
        <dbReference type="PROSITE" id="PS51186"/>
    </source>
</evidence>
<dbReference type="InterPro" id="IPR000182">
    <property type="entry name" value="GNAT_dom"/>
</dbReference>
<name>A0A6B0VLR5_9EURY</name>
<sequence length="190" mass="21680">MPGARITSGDRVTLRTVESEDRDFLQRAYANPELRYPLGSPLLNQTDLKEWTDDENADRFLVCLEADPLGPEQPDDADSLRPIGLVSVEDADWRRPELVYWLVPAVHGEGYGSEAVSLVVDYVFRTYDTPAVGAAAYDFNDASWGLLESLGFDEEGRIRRDRFVDGEYVDTIQYGLLREHWDLERDRFDS</sequence>
<dbReference type="Proteomes" id="UP000434101">
    <property type="component" value="Unassembled WGS sequence"/>
</dbReference>
<dbReference type="AlphaFoldDB" id="A0A6B0VLR5"/>
<dbReference type="EMBL" id="WUYX01000030">
    <property type="protein sequence ID" value="MXV62514.1"/>
    <property type="molecule type" value="Genomic_DNA"/>
</dbReference>
<proteinExistence type="inferred from homology"/>
<protein>
    <submittedName>
        <fullName evidence="5">GNAT family N-acetyltransferase</fullName>
    </submittedName>
</protein>
<evidence type="ECO:0000256" key="3">
    <source>
        <dbReference type="ARBA" id="ARBA00038502"/>
    </source>
</evidence>
<reference evidence="5 6" key="1">
    <citation type="submission" date="2020-01" db="EMBL/GenBank/DDBJ databases">
        <title>Natronorubrum sp. JWXQ-INN 674 isolated from Inner Mongolia Autonomous Region of China.</title>
        <authorList>
            <person name="Xue Q."/>
        </authorList>
    </citation>
    <scope>NUCLEOTIDE SEQUENCE [LARGE SCALE GENOMIC DNA]</scope>
    <source>
        <strain evidence="5 6">JWXQ-INN-674</strain>
    </source>
</reference>
<dbReference type="RefSeq" id="WP_160065338.1">
    <property type="nucleotide sequence ID" value="NZ_WUYX01000030.1"/>
</dbReference>
<dbReference type="GO" id="GO:0016747">
    <property type="term" value="F:acyltransferase activity, transferring groups other than amino-acyl groups"/>
    <property type="evidence" value="ECO:0007669"/>
    <property type="project" value="InterPro"/>
</dbReference>
<dbReference type="InterPro" id="IPR051531">
    <property type="entry name" value="N-acetyltransferase"/>
</dbReference>
<dbReference type="SUPFAM" id="SSF55729">
    <property type="entry name" value="Acyl-CoA N-acyltransferases (Nat)"/>
    <property type="match status" value="1"/>
</dbReference>
<evidence type="ECO:0000313" key="5">
    <source>
        <dbReference type="EMBL" id="MXV62514.1"/>
    </source>
</evidence>
<feature type="domain" description="N-acetyltransferase" evidence="4">
    <location>
        <begin position="12"/>
        <end position="173"/>
    </location>
</feature>
<dbReference type="PROSITE" id="PS51186">
    <property type="entry name" value="GNAT"/>
    <property type="match status" value="1"/>
</dbReference>
<evidence type="ECO:0000256" key="1">
    <source>
        <dbReference type="ARBA" id="ARBA00022679"/>
    </source>
</evidence>
<evidence type="ECO:0000256" key="2">
    <source>
        <dbReference type="ARBA" id="ARBA00023315"/>
    </source>
</evidence>
<dbReference type="InterPro" id="IPR016181">
    <property type="entry name" value="Acyl_CoA_acyltransferase"/>
</dbReference>
<keyword evidence="2" id="KW-0012">Acyltransferase</keyword>
<dbReference type="Pfam" id="PF13302">
    <property type="entry name" value="Acetyltransf_3"/>
    <property type="match status" value="1"/>
</dbReference>
<dbReference type="Gene3D" id="3.40.630.30">
    <property type="match status" value="1"/>
</dbReference>
<gene>
    <name evidence="5" type="ORF">GS429_10660</name>
</gene>